<keyword evidence="11" id="KW-1185">Reference proteome</keyword>
<name>A0A178D5G1_9EURO</name>
<dbReference type="Pfam" id="PF00096">
    <property type="entry name" value="zf-C2H2"/>
    <property type="match status" value="1"/>
</dbReference>
<feature type="domain" description="C2H2-type" evidence="9">
    <location>
        <begin position="208"/>
        <end position="238"/>
    </location>
</feature>
<keyword evidence="6" id="KW-0539">Nucleus</keyword>
<comment type="subcellular location">
    <subcellularLocation>
        <location evidence="1">Nucleus</location>
    </subcellularLocation>
</comment>
<gene>
    <name evidence="10" type="ORF">AYO20_03765</name>
</gene>
<keyword evidence="5" id="KW-0862">Zinc</keyword>
<keyword evidence="3" id="KW-0677">Repeat</keyword>
<dbReference type="PROSITE" id="PS50157">
    <property type="entry name" value="ZINC_FINGER_C2H2_2"/>
    <property type="match status" value="2"/>
</dbReference>
<dbReference type="PANTHER" id="PTHR45718:SF4">
    <property type="entry name" value="TRANSCRIPTIONAL ACTIVATOR CUBITUS INTERRUPTUS"/>
    <property type="match status" value="1"/>
</dbReference>
<sequence>MDLEPETPASGSPLSDIDSDEFHEEVKFRRRTRSHSRDSTISASDDETASAMSATAAALDMPPAKRRKTGASSYDHATPQSASTIIPPRSPTGSISSDSSGSVPTSPSFANLGPTHPLSTAYAAAQANPDNPELADYVQVTKCLWDGCTDQEQGNMDNLVAHINDVHIVPRQKKYYCEWEGCARKGQPHTSAYALKAHMRSHTKEKPFMCALPECDRSFTRSDALAKHMRTVHETEALRPSDPVPRGHTGGISNGGSSGIPIKRLKLTMGGKTNGDKKATLVGDLPSLPTRYTVSMMGINLDDVAMADDDGSEELIDAVDVDSVPLALPLPSDYYPTDIWDDMDEYERSLPPSQWFRLLRRQIHWAEQEGRDLQQELEDLRATTEDANGNPVRRGTGDEKGADENRRLEWQRSEELLDAVLRAEVGQVLTMLTDEKVDDDQNPWEMLKGLEALTTTTTSAASVA</sequence>
<dbReference type="FunFam" id="3.30.160.60:FF:000201">
    <property type="entry name" value="C2H2 finger domain protein (Gli3)"/>
    <property type="match status" value="1"/>
</dbReference>
<dbReference type="Gene3D" id="3.30.160.60">
    <property type="entry name" value="Classic Zinc Finger"/>
    <property type="match status" value="3"/>
</dbReference>
<dbReference type="SMART" id="SM00355">
    <property type="entry name" value="ZnF_C2H2"/>
    <property type="match status" value="3"/>
</dbReference>
<feature type="region of interest" description="Disordered" evidence="8">
    <location>
        <begin position="382"/>
        <end position="407"/>
    </location>
</feature>
<proteinExistence type="predicted"/>
<dbReference type="Proteomes" id="UP000185904">
    <property type="component" value="Unassembled WGS sequence"/>
</dbReference>
<dbReference type="AlphaFoldDB" id="A0A178D5G1"/>
<dbReference type="Pfam" id="PF23561">
    <property type="entry name" value="zf-C2H2_15"/>
    <property type="match status" value="1"/>
</dbReference>
<dbReference type="EMBL" id="LVCJ01000018">
    <property type="protein sequence ID" value="OAL36996.1"/>
    <property type="molecule type" value="Genomic_DNA"/>
</dbReference>
<evidence type="ECO:0000256" key="6">
    <source>
        <dbReference type="ARBA" id="ARBA00023242"/>
    </source>
</evidence>
<dbReference type="RefSeq" id="XP_022502008.1">
    <property type="nucleotide sequence ID" value="XM_022642065.1"/>
</dbReference>
<dbReference type="GO" id="GO:0000978">
    <property type="term" value="F:RNA polymerase II cis-regulatory region sequence-specific DNA binding"/>
    <property type="evidence" value="ECO:0007669"/>
    <property type="project" value="TreeGrafter"/>
</dbReference>
<dbReference type="FunFam" id="3.30.160.60:FF:000031">
    <property type="entry name" value="GLI family zinc finger 3"/>
    <property type="match status" value="1"/>
</dbReference>
<evidence type="ECO:0000256" key="5">
    <source>
        <dbReference type="ARBA" id="ARBA00022833"/>
    </source>
</evidence>
<evidence type="ECO:0000259" key="9">
    <source>
        <dbReference type="PROSITE" id="PS50157"/>
    </source>
</evidence>
<evidence type="ECO:0000256" key="1">
    <source>
        <dbReference type="ARBA" id="ARBA00004123"/>
    </source>
</evidence>
<organism evidence="10 11">
    <name type="scientific">Fonsecaea nubica</name>
    <dbReference type="NCBI Taxonomy" id="856822"/>
    <lineage>
        <taxon>Eukaryota</taxon>
        <taxon>Fungi</taxon>
        <taxon>Dikarya</taxon>
        <taxon>Ascomycota</taxon>
        <taxon>Pezizomycotina</taxon>
        <taxon>Eurotiomycetes</taxon>
        <taxon>Chaetothyriomycetidae</taxon>
        <taxon>Chaetothyriales</taxon>
        <taxon>Herpotrichiellaceae</taxon>
        <taxon>Fonsecaea</taxon>
    </lineage>
</organism>
<feature type="region of interest" description="Disordered" evidence="8">
    <location>
        <begin position="1"/>
        <end position="114"/>
    </location>
</feature>
<keyword evidence="2" id="KW-0479">Metal-binding</keyword>
<protein>
    <recommendedName>
        <fullName evidence="9">C2H2-type domain-containing protein</fullName>
    </recommendedName>
</protein>
<reference evidence="10 11" key="1">
    <citation type="submission" date="2016-03" db="EMBL/GenBank/DDBJ databases">
        <title>The draft genome sequence of Fonsecaea nubica causative agent of cutaneous subcutaneous infection in human host.</title>
        <authorList>
            <person name="Costa F."/>
            <person name="Sybren D.H."/>
            <person name="Raittz R.T."/>
            <person name="Weiss V.A."/>
            <person name="Leao A.C."/>
            <person name="Gomes R."/>
            <person name="De Souza E.M."/>
            <person name="Pedrosa F.O."/>
            <person name="Steffens M.B."/>
            <person name="Bombassaro A."/>
            <person name="Tadra-Sfeir M.Z."/>
            <person name="Moreno L.F."/>
            <person name="Najafzadeh M.J."/>
            <person name="Felipe M.S."/>
            <person name="Teixeira M."/>
            <person name="Sun J."/>
            <person name="Xi L."/>
            <person name="Castro M.A."/>
            <person name="Vicente V.A."/>
        </authorList>
    </citation>
    <scope>NUCLEOTIDE SEQUENCE [LARGE SCALE GENOMIC DNA]</scope>
    <source>
        <strain evidence="10 11">CBS 269.64</strain>
    </source>
</reference>
<evidence type="ECO:0000256" key="4">
    <source>
        <dbReference type="ARBA" id="ARBA00022771"/>
    </source>
</evidence>
<evidence type="ECO:0000313" key="11">
    <source>
        <dbReference type="Proteomes" id="UP000185904"/>
    </source>
</evidence>
<dbReference type="OrthoDB" id="3214149at2759"/>
<comment type="caution">
    <text evidence="10">The sequence shown here is derived from an EMBL/GenBank/DDBJ whole genome shotgun (WGS) entry which is preliminary data.</text>
</comment>
<dbReference type="PANTHER" id="PTHR45718">
    <property type="entry name" value="TRANSCRIPTIONAL ACTIVATOR CUBITUS INTERRUPTUS"/>
    <property type="match status" value="1"/>
</dbReference>
<evidence type="ECO:0000256" key="7">
    <source>
        <dbReference type="PROSITE-ProRule" id="PRU00042"/>
    </source>
</evidence>
<feature type="domain" description="C2H2-type" evidence="9">
    <location>
        <begin position="175"/>
        <end position="207"/>
    </location>
</feature>
<dbReference type="GO" id="GO:0000981">
    <property type="term" value="F:DNA-binding transcription factor activity, RNA polymerase II-specific"/>
    <property type="evidence" value="ECO:0007669"/>
    <property type="project" value="TreeGrafter"/>
</dbReference>
<dbReference type="InterPro" id="IPR056436">
    <property type="entry name" value="Znf-C2H2_ZIC1-5/GLI1-3-like"/>
</dbReference>
<feature type="compositionally biased region" description="Low complexity" evidence="8">
    <location>
        <begin position="39"/>
        <end position="58"/>
    </location>
</feature>
<dbReference type="InterPro" id="IPR013087">
    <property type="entry name" value="Znf_C2H2_type"/>
</dbReference>
<dbReference type="GO" id="GO:0005634">
    <property type="term" value="C:nucleus"/>
    <property type="evidence" value="ECO:0007669"/>
    <property type="project" value="UniProtKB-SubCell"/>
</dbReference>
<accession>A0A178D5G1</accession>
<dbReference type="InterPro" id="IPR043359">
    <property type="entry name" value="GLI-like"/>
</dbReference>
<evidence type="ECO:0000256" key="3">
    <source>
        <dbReference type="ARBA" id="ARBA00022737"/>
    </source>
</evidence>
<feature type="region of interest" description="Disordered" evidence="8">
    <location>
        <begin position="234"/>
        <end position="255"/>
    </location>
</feature>
<dbReference type="GO" id="GO:0008270">
    <property type="term" value="F:zinc ion binding"/>
    <property type="evidence" value="ECO:0007669"/>
    <property type="project" value="UniProtKB-KW"/>
</dbReference>
<feature type="compositionally biased region" description="Basic and acidic residues" evidence="8">
    <location>
        <begin position="395"/>
        <end position="407"/>
    </location>
</feature>
<dbReference type="PROSITE" id="PS00028">
    <property type="entry name" value="ZINC_FINGER_C2H2_1"/>
    <property type="match status" value="1"/>
</dbReference>
<dbReference type="InterPro" id="IPR036236">
    <property type="entry name" value="Znf_C2H2_sf"/>
</dbReference>
<evidence type="ECO:0000256" key="2">
    <source>
        <dbReference type="ARBA" id="ARBA00022723"/>
    </source>
</evidence>
<evidence type="ECO:0000313" key="10">
    <source>
        <dbReference type="EMBL" id="OAL36996.1"/>
    </source>
</evidence>
<evidence type="ECO:0000256" key="8">
    <source>
        <dbReference type="SAM" id="MobiDB-lite"/>
    </source>
</evidence>
<keyword evidence="4 7" id="KW-0863">Zinc-finger</keyword>
<dbReference type="GeneID" id="34587186"/>
<dbReference type="SUPFAM" id="SSF57667">
    <property type="entry name" value="beta-beta-alpha zinc fingers"/>
    <property type="match status" value="1"/>
</dbReference>
<feature type="compositionally biased region" description="Low complexity" evidence="8">
    <location>
        <begin position="91"/>
        <end position="108"/>
    </location>
</feature>